<feature type="domain" description="Helicase ATP-binding" evidence="4">
    <location>
        <begin position="1"/>
        <end position="65"/>
    </location>
</feature>
<keyword evidence="6" id="KW-1185">Reference proteome</keyword>
<feature type="non-terminal residue" evidence="5">
    <location>
        <position position="1"/>
    </location>
</feature>
<gene>
    <name evidence="5" type="ORF">ILQ21_13460</name>
</gene>
<reference evidence="5 6" key="1">
    <citation type="submission" date="2020-10" db="EMBL/GenBank/DDBJ databases">
        <title>Phenotypic and genomic profiling of Staphylococcus argenteus in Canada and the United States and recommendations for clinical result reporting.</title>
        <authorList>
            <person name="Eshaghi A."/>
            <person name="Bommersbach C."/>
            <person name="Zitterman S."/>
            <person name="Burnham C.-A.D."/>
            <person name="Patel R."/>
            <person name="Schuetz A.N."/>
            <person name="Patel S.N."/>
            <person name="Kus J.V."/>
        </authorList>
    </citation>
    <scope>NUCLEOTIDE SEQUENCE [LARGE SCALE GENOMIC DNA]</scope>
    <source>
        <strain evidence="5 6">DSM 28300</strain>
    </source>
</reference>
<dbReference type="PROSITE" id="PS51192">
    <property type="entry name" value="HELICASE_ATP_BIND_1"/>
    <property type="match status" value="1"/>
</dbReference>
<evidence type="ECO:0000256" key="1">
    <source>
        <dbReference type="ARBA" id="ARBA00022741"/>
    </source>
</evidence>
<evidence type="ECO:0000256" key="2">
    <source>
        <dbReference type="ARBA" id="ARBA00022840"/>
    </source>
</evidence>
<dbReference type="SUPFAM" id="SSF52540">
    <property type="entry name" value="P-loop containing nucleoside triphosphate hydrolases"/>
    <property type="match status" value="1"/>
</dbReference>
<keyword evidence="3" id="KW-0238">DNA-binding</keyword>
<proteinExistence type="predicted"/>
<dbReference type="PANTHER" id="PTHR30580">
    <property type="entry name" value="PRIMOSOMAL PROTEIN N"/>
    <property type="match status" value="1"/>
</dbReference>
<accession>A0ABR9NEK1</accession>
<dbReference type="InterPro" id="IPR014001">
    <property type="entry name" value="Helicase_ATP-bd"/>
</dbReference>
<protein>
    <submittedName>
        <fullName evidence="5">Primosomal protein N</fullName>
    </submittedName>
</protein>
<keyword evidence="2" id="KW-0067">ATP-binding</keyword>
<keyword evidence="1" id="KW-0547">Nucleotide-binding</keyword>
<organism evidence="5 6">
    <name type="scientific">Staphylococcus schweitzeri</name>
    <dbReference type="NCBI Taxonomy" id="1654388"/>
    <lineage>
        <taxon>Bacteria</taxon>
        <taxon>Bacillati</taxon>
        <taxon>Bacillota</taxon>
        <taxon>Bacilli</taxon>
        <taxon>Bacillales</taxon>
        <taxon>Staphylococcaceae</taxon>
        <taxon>Staphylococcus</taxon>
    </lineage>
</organism>
<name>A0ABR9NEK1_9STAP</name>
<dbReference type="Proteomes" id="UP000596960">
    <property type="component" value="Unassembled WGS sequence"/>
</dbReference>
<comment type="caution">
    <text evidence="5">The sequence shown here is derived from an EMBL/GenBank/DDBJ whole genome shotgun (WGS) entry which is preliminary data.</text>
</comment>
<evidence type="ECO:0000313" key="6">
    <source>
        <dbReference type="Proteomes" id="UP000596960"/>
    </source>
</evidence>
<sequence>NLGLIIIDEEHESTYKQEDYPRYHAREIAQWRSEYQHCPVILGSATPCLESYARAEKGVYHLLSLPNRVNQRALTNIAIVDMRTELTAGNRLMLSEDLREAIQSRLDRPEQVVLFINRRGYASFMLCRACGSVPQSPNLDISLTYN</sequence>
<evidence type="ECO:0000313" key="5">
    <source>
        <dbReference type="EMBL" id="MBE2130021.1"/>
    </source>
</evidence>
<evidence type="ECO:0000256" key="3">
    <source>
        <dbReference type="ARBA" id="ARBA00023125"/>
    </source>
</evidence>
<dbReference type="PANTHER" id="PTHR30580:SF0">
    <property type="entry name" value="PRIMOSOMAL PROTEIN N"/>
    <property type="match status" value="1"/>
</dbReference>
<feature type="non-terminal residue" evidence="5">
    <location>
        <position position="146"/>
    </location>
</feature>
<dbReference type="EMBL" id="JADAMT010000074">
    <property type="protein sequence ID" value="MBE2130021.1"/>
    <property type="molecule type" value="Genomic_DNA"/>
</dbReference>
<dbReference type="Gene3D" id="3.40.50.300">
    <property type="entry name" value="P-loop containing nucleotide triphosphate hydrolases"/>
    <property type="match status" value="1"/>
</dbReference>
<evidence type="ECO:0000259" key="4">
    <source>
        <dbReference type="PROSITE" id="PS51192"/>
    </source>
</evidence>
<dbReference type="InterPro" id="IPR027417">
    <property type="entry name" value="P-loop_NTPase"/>
</dbReference>